<reference evidence="3 4" key="1">
    <citation type="submission" date="2018-07" db="EMBL/GenBank/DDBJ databases">
        <title>Genome sequencing of Moraxellaceae gen. HYN0046.</title>
        <authorList>
            <person name="Kim M."/>
            <person name="Yi H."/>
        </authorList>
    </citation>
    <scope>NUCLEOTIDE SEQUENCE [LARGE SCALE GENOMIC DNA]</scope>
    <source>
        <strain evidence="3 4">HYN0046</strain>
    </source>
</reference>
<dbReference type="PANTHER" id="PTHR34406">
    <property type="entry name" value="PROTEIN YCEI"/>
    <property type="match status" value="1"/>
</dbReference>
<dbReference type="Gene3D" id="2.40.128.110">
    <property type="entry name" value="Lipid/polyisoprenoid-binding, YceI-like"/>
    <property type="match status" value="1"/>
</dbReference>
<dbReference type="PANTHER" id="PTHR34406:SF1">
    <property type="entry name" value="PROTEIN YCEI"/>
    <property type="match status" value="1"/>
</dbReference>
<keyword evidence="1" id="KW-0732">Signal</keyword>
<dbReference type="SMART" id="SM00867">
    <property type="entry name" value="YceI"/>
    <property type="match status" value="1"/>
</dbReference>
<evidence type="ECO:0000256" key="1">
    <source>
        <dbReference type="SAM" id="SignalP"/>
    </source>
</evidence>
<dbReference type="SUPFAM" id="SSF101874">
    <property type="entry name" value="YceI-like"/>
    <property type="match status" value="1"/>
</dbReference>
<proteinExistence type="predicted"/>
<feature type="domain" description="Lipid/polyisoprenoid-binding YceI-like" evidence="2">
    <location>
        <begin position="38"/>
        <end position="200"/>
    </location>
</feature>
<accession>A0A345P9F6</accession>
<feature type="signal peptide" evidence="1">
    <location>
        <begin position="1"/>
        <end position="36"/>
    </location>
</feature>
<dbReference type="AlphaFoldDB" id="A0A345P9F6"/>
<sequence>MHLMQTTIRDQRKYSFIRMLVTGVCLTFSAVQTALAADWQIDPSQTHFHFKTRGLIQTEGSFSRFSGAIKGDVFDPAHLELTFTIQADSASTGSSMTDGMLKGSSFFNVEKYPEMTFKTTQITQVDPAHSKVRGELTMVGITKPIEFKVNLSTPLVDPITHTVTIKTSTSFLLDRNQWGMSSYGSFVNKNIEVQVDSAMVSNNVDPEVIAKLTEKP</sequence>
<dbReference type="Pfam" id="PF04264">
    <property type="entry name" value="YceI"/>
    <property type="match status" value="1"/>
</dbReference>
<keyword evidence="4" id="KW-1185">Reference proteome</keyword>
<name>A0A345P9F6_9GAMM</name>
<organism evidence="3 4">
    <name type="scientific">Aquirhabdus parva</name>
    <dbReference type="NCBI Taxonomy" id="2283318"/>
    <lineage>
        <taxon>Bacteria</taxon>
        <taxon>Pseudomonadati</taxon>
        <taxon>Pseudomonadota</taxon>
        <taxon>Gammaproteobacteria</taxon>
        <taxon>Moraxellales</taxon>
        <taxon>Moraxellaceae</taxon>
        <taxon>Aquirhabdus</taxon>
    </lineage>
</organism>
<dbReference type="InterPro" id="IPR007372">
    <property type="entry name" value="Lipid/polyisoprenoid-bd_YceI"/>
</dbReference>
<gene>
    <name evidence="3" type="ORF">HYN46_14350</name>
</gene>
<protein>
    <submittedName>
        <fullName evidence="3">Polyisoprenoid-binding protein</fullName>
    </submittedName>
</protein>
<evidence type="ECO:0000313" key="4">
    <source>
        <dbReference type="Proteomes" id="UP000253940"/>
    </source>
</evidence>
<evidence type="ECO:0000313" key="3">
    <source>
        <dbReference type="EMBL" id="AXI03915.1"/>
    </source>
</evidence>
<dbReference type="OrthoDB" id="9811006at2"/>
<evidence type="ECO:0000259" key="2">
    <source>
        <dbReference type="SMART" id="SM00867"/>
    </source>
</evidence>
<dbReference type="EMBL" id="CP031222">
    <property type="protein sequence ID" value="AXI03915.1"/>
    <property type="molecule type" value="Genomic_DNA"/>
</dbReference>
<dbReference type="KEGG" id="mbah:HYN46_14350"/>
<dbReference type="InterPro" id="IPR036761">
    <property type="entry name" value="TTHA0802/YceI-like_sf"/>
</dbReference>
<dbReference type="Proteomes" id="UP000253940">
    <property type="component" value="Chromosome"/>
</dbReference>
<feature type="chain" id="PRO_5016806276" evidence="1">
    <location>
        <begin position="37"/>
        <end position="216"/>
    </location>
</feature>